<reference evidence="1 2" key="1">
    <citation type="submission" date="2022-05" db="EMBL/GenBank/DDBJ databases">
        <title>Novel Pseudomonas spp. Isolated from a Rainbow Trout Aquaculture Facility.</title>
        <authorList>
            <person name="Testerman T."/>
            <person name="Graf J."/>
        </authorList>
    </citation>
    <scope>NUCLEOTIDE SEQUENCE [LARGE SCALE GENOMIC DNA]</scope>
    <source>
        <strain evidence="1 2">ID681</strain>
    </source>
</reference>
<evidence type="ECO:0000313" key="1">
    <source>
        <dbReference type="EMBL" id="MDD0994205.1"/>
    </source>
</evidence>
<protein>
    <submittedName>
        <fullName evidence="1">Uncharacterized protein</fullName>
    </submittedName>
</protein>
<evidence type="ECO:0000313" key="2">
    <source>
        <dbReference type="Proteomes" id="UP001148203"/>
    </source>
</evidence>
<comment type="caution">
    <text evidence="1">The sequence shown here is derived from an EMBL/GenBank/DDBJ whole genome shotgun (WGS) entry which is preliminary data.</text>
</comment>
<dbReference type="EMBL" id="JAMDGY010000143">
    <property type="protein sequence ID" value="MDD0994205.1"/>
    <property type="molecule type" value="Genomic_DNA"/>
</dbReference>
<sequence length="91" mass="10065">FDTLWADCCLSTLRIKTVYIYQLHKNANPQHRSDRIGDRSVVGTCYSASHQCGFLASCGSAMTMSSNMLATSIWCLADAASAVMPLFRLPW</sequence>
<accession>A0ABT5P168</accession>
<organism evidence="1 2">
    <name type="scientific">Pseudomonas fontis</name>
    <dbReference type="NCBI Taxonomy" id="2942633"/>
    <lineage>
        <taxon>Bacteria</taxon>
        <taxon>Pseudomonadati</taxon>
        <taxon>Pseudomonadota</taxon>
        <taxon>Gammaproteobacteria</taxon>
        <taxon>Pseudomonadales</taxon>
        <taxon>Pseudomonadaceae</taxon>
        <taxon>Pseudomonas</taxon>
    </lineage>
</organism>
<gene>
    <name evidence="1" type="ORF">M5G11_27155</name>
</gene>
<name>A0ABT5P168_9PSED</name>
<proteinExistence type="predicted"/>
<feature type="non-terminal residue" evidence="1">
    <location>
        <position position="1"/>
    </location>
</feature>
<dbReference type="Proteomes" id="UP001148203">
    <property type="component" value="Unassembled WGS sequence"/>
</dbReference>
<dbReference type="RefSeq" id="WP_273911938.1">
    <property type="nucleotide sequence ID" value="NZ_JAMDGX010000047.1"/>
</dbReference>
<keyword evidence="2" id="KW-1185">Reference proteome</keyword>